<feature type="transmembrane region" description="Helical" evidence="11">
    <location>
        <begin position="9"/>
        <end position="30"/>
    </location>
</feature>
<proteinExistence type="inferred from homology"/>
<evidence type="ECO:0000256" key="11">
    <source>
        <dbReference type="RuleBase" id="RU363112"/>
    </source>
</evidence>
<dbReference type="OrthoDB" id="10252502at2759"/>
<gene>
    <name evidence="12" type="ORF">PXEA_LOCUS7694</name>
</gene>
<keyword evidence="9 11" id="KW-1133">Transmembrane helix</keyword>
<sequence>MGLVAREIFLVRACIICKVAIFVTIVRFLFDILQLIFSLLPDHDADAFRPPKLLASHFSVDNIFGKLFDGLSKWDSIYFIFVAKYGYLYENTIAFFPFFPWITSCVSRPTHALLSNFISIDVIIQASGFFINFVASILTCIQLYRLGIHTLGNERLSMVSVILFILNPACIFFSSLYSESLYLLFTVSGLLSIERKNVAMSTLYFAVACATRSNGLLNCGFLMYRPFLACSRLILNLPYFIFEDSHKSPVEAIQQCIFWWCNFLGNVIPCLLSCMICITPFVLYQIYCYLLYCSFYLDRNGFSWLLPSFPDESLTQFAEDKHMFLPRFISVDRNDHNNSPASPKWCSETLPVPYMYVQKSIWDVGPFRYFTLKQIPNFVLACPVILLGISAAVAFYKRAPKAYRTLGVISESPSDRRLVPHVFHLLFLCVYGFTHIHVQVLTRMIFSSCPLIYWYGARLLDQEPKVTLWDNQISTSFGSAFRQHRYLHSTVNCTRKRIEQLGYCYKSDSTSRDMGKSSPSGVLCIPDLPYVTIFSPGWVSYTIGWVLCLLNPKNYRYCRHRALISYFLLYALIGCALHSNFLPWT</sequence>
<keyword evidence="5 11" id="KW-0328">Glycosyltransferase</keyword>
<feature type="transmembrane region" description="Helical" evidence="11">
    <location>
        <begin position="528"/>
        <end position="550"/>
    </location>
</feature>
<protein>
    <recommendedName>
        <fullName evidence="11">GPI mannosyltransferase 2</fullName>
        <ecNumber evidence="11">2.4.1.-</ecNumber>
    </recommendedName>
</protein>
<evidence type="ECO:0000256" key="8">
    <source>
        <dbReference type="ARBA" id="ARBA00022824"/>
    </source>
</evidence>
<keyword evidence="6 11" id="KW-0808">Transferase</keyword>
<accession>A0A448WKV7</accession>
<comment type="pathway">
    <text evidence="2 11">Glycolipid biosynthesis; glycosylphosphatidylinositol-anchor biosynthesis.</text>
</comment>
<dbReference type="GO" id="GO:0004376">
    <property type="term" value="F:GPI mannosyltransferase activity"/>
    <property type="evidence" value="ECO:0007669"/>
    <property type="project" value="InterPro"/>
</dbReference>
<keyword evidence="10 11" id="KW-0472">Membrane</keyword>
<keyword evidence="7 11" id="KW-0812">Transmembrane</keyword>
<keyword evidence="4 11" id="KW-0337">GPI-anchor biosynthesis</keyword>
<comment type="similarity">
    <text evidence="3 11">Belongs to the PIGV family.</text>
</comment>
<feature type="transmembrane region" description="Helical" evidence="11">
    <location>
        <begin position="156"/>
        <end position="177"/>
    </location>
</feature>
<comment type="subcellular location">
    <subcellularLocation>
        <location evidence="1 11">Endoplasmic reticulum membrane</location>
        <topology evidence="1 11">Multi-pass membrane protein</topology>
    </subcellularLocation>
</comment>
<dbReference type="InterPro" id="IPR007315">
    <property type="entry name" value="PIG-V/Gpi18"/>
</dbReference>
<dbReference type="UniPathway" id="UPA00196"/>
<dbReference type="GO" id="GO:0031501">
    <property type="term" value="C:mannosyltransferase complex"/>
    <property type="evidence" value="ECO:0007669"/>
    <property type="project" value="TreeGrafter"/>
</dbReference>
<dbReference type="Pfam" id="PF04188">
    <property type="entry name" value="Mannosyl_trans2"/>
    <property type="match status" value="1"/>
</dbReference>
<evidence type="ECO:0000256" key="5">
    <source>
        <dbReference type="ARBA" id="ARBA00022676"/>
    </source>
</evidence>
<name>A0A448WKV7_9PLAT</name>
<dbReference type="GO" id="GO:0006506">
    <property type="term" value="P:GPI anchor biosynthetic process"/>
    <property type="evidence" value="ECO:0007669"/>
    <property type="project" value="UniProtKB-UniPathway"/>
</dbReference>
<dbReference type="Proteomes" id="UP000784294">
    <property type="component" value="Unassembled WGS sequence"/>
</dbReference>
<comment type="caution">
    <text evidence="12">The sequence shown here is derived from an EMBL/GenBank/DDBJ whole genome shotgun (WGS) entry which is preliminary data.</text>
</comment>
<keyword evidence="13" id="KW-1185">Reference proteome</keyword>
<keyword evidence="8 11" id="KW-0256">Endoplasmic reticulum</keyword>
<dbReference type="GO" id="GO:0005789">
    <property type="term" value="C:endoplasmic reticulum membrane"/>
    <property type="evidence" value="ECO:0007669"/>
    <property type="project" value="UniProtKB-SubCell"/>
</dbReference>
<feature type="transmembrane region" description="Helical" evidence="11">
    <location>
        <begin position="263"/>
        <end position="287"/>
    </location>
</feature>
<feature type="transmembrane region" description="Helical" evidence="11">
    <location>
        <begin position="562"/>
        <end position="582"/>
    </location>
</feature>
<evidence type="ECO:0000256" key="3">
    <source>
        <dbReference type="ARBA" id="ARBA00008698"/>
    </source>
</evidence>
<evidence type="ECO:0000256" key="10">
    <source>
        <dbReference type="ARBA" id="ARBA00023136"/>
    </source>
</evidence>
<dbReference type="EMBL" id="CAAALY010020526">
    <property type="protein sequence ID" value="VEL14254.1"/>
    <property type="molecule type" value="Genomic_DNA"/>
</dbReference>
<dbReference type="GO" id="GO:0000009">
    <property type="term" value="F:alpha-1,6-mannosyltransferase activity"/>
    <property type="evidence" value="ECO:0007669"/>
    <property type="project" value="InterPro"/>
</dbReference>
<evidence type="ECO:0000256" key="1">
    <source>
        <dbReference type="ARBA" id="ARBA00004477"/>
    </source>
</evidence>
<feature type="transmembrane region" description="Helical" evidence="11">
    <location>
        <begin position="378"/>
        <end position="397"/>
    </location>
</feature>
<evidence type="ECO:0000313" key="13">
    <source>
        <dbReference type="Proteomes" id="UP000784294"/>
    </source>
</evidence>
<organism evidence="12 13">
    <name type="scientific">Protopolystoma xenopodis</name>
    <dbReference type="NCBI Taxonomy" id="117903"/>
    <lineage>
        <taxon>Eukaryota</taxon>
        <taxon>Metazoa</taxon>
        <taxon>Spiralia</taxon>
        <taxon>Lophotrochozoa</taxon>
        <taxon>Platyhelminthes</taxon>
        <taxon>Monogenea</taxon>
        <taxon>Polyopisthocotylea</taxon>
        <taxon>Polystomatidea</taxon>
        <taxon>Polystomatidae</taxon>
        <taxon>Protopolystoma</taxon>
    </lineage>
</organism>
<evidence type="ECO:0000256" key="7">
    <source>
        <dbReference type="ARBA" id="ARBA00022692"/>
    </source>
</evidence>
<feature type="transmembrane region" description="Helical" evidence="11">
    <location>
        <begin position="122"/>
        <end position="144"/>
    </location>
</feature>
<feature type="transmembrane region" description="Helical" evidence="11">
    <location>
        <begin position="418"/>
        <end position="438"/>
    </location>
</feature>
<dbReference type="EC" id="2.4.1.-" evidence="11"/>
<evidence type="ECO:0000256" key="6">
    <source>
        <dbReference type="ARBA" id="ARBA00022679"/>
    </source>
</evidence>
<reference evidence="12" key="1">
    <citation type="submission" date="2018-11" db="EMBL/GenBank/DDBJ databases">
        <authorList>
            <consortium name="Pathogen Informatics"/>
        </authorList>
    </citation>
    <scope>NUCLEOTIDE SEQUENCE</scope>
</reference>
<dbReference type="PANTHER" id="PTHR12468">
    <property type="entry name" value="GPI MANNOSYLTRANSFERASE 2"/>
    <property type="match status" value="1"/>
</dbReference>
<dbReference type="AlphaFoldDB" id="A0A448WKV7"/>
<evidence type="ECO:0000313" key="12">
    <source>
        <dbReference type="EMBL" id="VEL14254.1"/>
    </source>
</evidence>
<evidence type="ECO:0000256" key="2">
    <source>
        <dbReference type="ARBA" id="ARBA00004687"/>
    </source>
</evidence>
<dbReference type="PANTHER" id="PTHR12468:SF2">
    <property type="entry name" value="GPI MANNOSYLTRANSFERASE 2"/>
    <property type="match status" value="1"/>
</dbReference>
<evidence type="ECO:0000256" key="9">
    <source>
        <dbReference type="ARBA" id="ARBA00022989"/>
    </source>
</evidence>
<comment type="function">
    <text evidence="11">Mannosyltransferase involved in glycosylphosphatidylinositol-anchor biosynthesis.</text>
</comment>
<evidence type="ECO:0000256" key="4">
    <source>
        <dbReference type="ARBA" id="ARBA00022502"/>
    </source>
</evidence>